<gene>
    <name evidence="3" type="ORF">A9W98_31665</name>
</gene>
<accession>A0A1A6BA78</accession>
<feature type="region of interest" description="Disordered" evidence="1">
    <location>
        <begin position="82"/>
        <end position="101"/>
    </location>
</feature>
<evidence type="ECO:0000256" key="2">
    <source>
        <dbReference type="SAM" id="Phobius"/>
    </source>
</evidence>
<evidence type="ECO:0008006" key="5">
    <source>
        <dbReference type="Google" id="ProtNLM"/>
    </source>
</evidence>
<proteinExistence type="predicted"/>
<keyword evidence="2" id="KW-1133">Transmembrane helix</keyword>
<reference evidence="3 4" key="1">
    <citation type="submission" date="2016-06" db="EMBL/GenBank/DDBJ databases">
        <authorList>
            <person name="Kjaerup R.B."/>
            <person name="Dalgaard T.S."/>
            <person name="Juul-Madsen H.R."/>
        </authorList>
    </citation>
    <scope>NUCLEOTIDE SEQUENCE [LARGE SCALE GENOMIC DNA]</scope>
    <source>
        <strain evidence="3 4">1245752.6</strain>
    </source>
</reference>
<evidence type="ECO:0000313" key="4">
    <source>
        <dbReference type="Proteomes" id="UP000093757"/>
    </source>
</evidence>
<keyword evidence="2" id="KW-0472">Membrane</keyword>
<name>A0A1A6BA78_MYCGO</name>
<dbReference type="Pfam" id="PF07371">
    <property type="entry name" value="DUF1490"/>
    <property type="match status" value="1"/>
</dbReference>
<keyword evidence="2" id="KW-0812">Transmembrane</keyword>
<dbReference type="InterPro" id="IPR009963">
    <property type="entry name" value="DUF1490"/>
</dbReference>
<dbReference type="Proteomes" id="UP000093757">
    <property type="component" value="Unassembled WGS sequence"/>
</dbReference>
<protein>
    <recommendedName>
        <fullName evidence="5">DUF1490 family protein</fullName>
    </recommendedName>
</protein>
<feature type="transmembrane region" description="Helical" evidence="2">
    <location>
        <begin position="14"/>
        <end position="35"/>
    </location>
</feature>
<comment type="caution">
    <text evidence="3">The sequence shown here is derived from an EMBL/GenBank/DDBJ whole genome shotgun (WGS) entry which is preliminary data.</text>
</comment>
<organism evidence="3 4">
    <name type="scientific">Mycobacterium gordonae</name>
    <dbReference type="NCBI Taxonomy" id="1778"/>
    <lineage>
        <taxon>Bacteria</taxon>
        <taxon>Bacillati</taxon>
        <taxon>Actinomycetota</taxon>
        <taxon>Actinomycetes</taxon>
        <taxon>Mycobacteriales</taxon>
        <taxon>Mycobacteriaceae</taxon>
        <taxon>Mycobacterium</taxon>
    </lineage>
</organism>
<sequence>MAIQEGGGPMLHGLVAKAGAAVFTGLVGVSAFEVVKRAVGKAPVRRSAVAVTELGLRGTRRAETAAESARLKVSDVVAEARARIGEESPPPAVSAVHDHDH</sequence>
<evidence type="ECO:0000313" key="3">
    <source>
        <dbReference type="EMBL" id="OBR99195.1"/>
    </source>
</evidence>
<dbReference type="EMBL" id="MAEM01000465">
    <property type="protein sequence ID" value="OBR99195.1"/>
    <property type="molecule type" value="Genomic_DNA"/>
</dbReference>
<dbReference type="AlphaFoldDB" id="A0A1A6BA78"/>
<evidence type="ECO:0000256" key="1">
    <source>
        <dbReference type="SAM" id="MobiDB-lite"/>
    </source>
</evidence>